<comment type="caution">
    <text evidence="1">The sequence shown here is derived from an EMBL/GenBank/DDBJ whole genome shotgun (WGS) entry which is preliminary data.</text>
</comment>
<organism evidence="1 2">
    <name type="scientific">Hoeflea prorocentri</name>
    <dbReference type="NCBI Taxonomy" id="1922333"/>
    <lineage>
        <taxon>Bacteria</taxon>
        <taxon>Pseudomonadati</taxon>
        <taxon>Pseudomonadota</taxon>
        <taxon>Alphaproteobacteria</taxon>
        <taxon>Hyphomicrobiales</taxon>
        <taxon>Rhizobiaceae</taxon>
        <taxon>Hoeflea</taxon>
    </lineage>
</organism>
<keyword evidence="2" id="KW-1185">Reference proteome</keyword>
<protein>
    <submittedName>
        <fullName evidence="1">Uncharacterized protein</fullName>
    </submittedName>
</protein>
<accession>A0A9X3ULG1</accession>
<dbReference type="Proteomes" id="UP001151234">
    <property type="component" value="Unassembled WGS sequence"/>
</dbReference>
<reference evidence="1" key="1">
    <citation type="submission" date="2022-11" db="EMBL/GenBank/DDBJ databases">
        <title>Draft genome sequence of Hoeflea poritis E7-10 and Hoeflea prorocentri PM5-8, separated from scleractinian coral Porites lutea and marine dinoflagellate.</title>
        <authorList>
            <person name="Zhang G."/>
            <person name="Wei Q."/>
            <person name="Cai L."/>
        </authorList>
    </citation>
    <scope>NUCLEOTIDE SEQUENCE</scope>
    <source>
        <strain evidence="1">PM5-8</strain>
    </source>
</reference>
<gene>
    <name evidence="1" type="ORF">OQ273_19375</name>
</gene>
<evidence type="ECO:0000313" key="2">
    <source>
        <dbReference type="Proteomes" id="UP001151234"/>
    </source>
</evidence>
<sequence>MQPGKLQGMSAASWTAGGYDYLLIGGVDPDLIRSAAGGLVGRI</sequence>
<dbReference type="EMBL" id="JAPJZI010000001">
    <property type="protein sequence ID" value="MDA5400743.1"/>
    <property type="molecule type" value="Genomic_DNA"/>
</dbReference>
<dbReference type="RefSeq" id="WP_267992522.1">
    <property type="nucleotide sequence ID" value="NZ_JAPJZI010000001.1"/>
</dbReference>
<dbReference type="AlphaFoldDB" id="A0A9X3ULG1"/>
<proteinExistence type="predicted"/>
<name>A0A9X3ULG1_9HYPH</name>
<evidence type="ECO:0000313" key="1">
    <source>
        <dbReference type="EMBL" id="MDA5400743.1"/>
    </source>
</evidence>